<sequence length="390" mass="42145">GNRLAADWVPLRMFAAQRCLTERHCTPSDRRREVGRGKAKHLAPEALATAARAHADGGGAAAWAANGKHPNVVRDAIHIAQMAVASVVGTSRHRRLCRREGVAYMALCPMIFAAPNMAYTKQPLFIRVDRQAFRPDNGVRGTGVPAGAAASSARGAFWAAQAFRGKMAAHGRASLRPHILAWSCALSTCQLARALRRRLAAPRERLGKRVWTCAMAMESACQSSAQGLPRRFGNVDCRVELLRFSAIARDLSRFDGDRETFLETVDQEPWRGPDLPLRVATGRELTLETAPPRPSSSGMAIDAFAVGKCPARWRSGLVFQDTYLRAGTSSPRGCPNRLLGRADGQGSLESGRSMHFHLQSPAHIANSAGTAAGRFNLGAKDLRRASDLAA</sequence>
<dbReference type="EMBL" id="CAUYUJ010016983">
    <property type="protein sequence ID" value="CAK0870675.1"/>
    <property type="molecule type" value="Genomic_DNA"/>
</dbReference>
<gene>
    <name evidence="1" type="ORF">PCOR1329_LOCUS56710</name>
</gene>
<accession>A0ABN9VFB2</accession>
<feature type="non-terminal residue" evidence="1">
    <location>
        <position position="1"/>
    </location>
</feature>
<evidence type="ECO:0000313" key="2">
    <source>
        <dbReference type="Proteomes" id="UP001189429"/>
    </source>
</evidence>
<name>A0ABN9VFB2_9DINO</name>
<organism evidence="1 2">
    <name type="scientific">Prorocentrum cordatum</name>
    <dbReference type="NCBI Taxonomy" id="2364126"/>
    <lineage>
        <taxon>Eukaryota</taxon>
        <taxon>Sar</taxon>
        <taxon>Alveolata</taxon>
        <taxon>Dinophyceae</taxon>
        <taxon>Prorocentrales</taxon>
        <taxon>Prorocentraceae</taxon>
        <taxon>Prorocentrum</taxon>
    </lineage>
</organism>
<evidence type="ECO:0000313" key="1">
    <source>
        <dbReference type="EMBL" id="CAK0870675.1"/>
    </source>
</evidence>
<keyword evidence="2" id="KW-1185">Reference proteome</keyword>
<dbReference type="Proteomes" id="UP001189429">
    <property type="component" value="Unassembled WGS sequence"/>
</dbReference>
<feature type="non-terminal residue" evidence="1">
    <location>
        <position position="390"/>
    </location>
</feature>
<reference evidence="1" key="1">
    <citation type="submission" date="2023-10" db="EMBL/GenBank/DDBJ databases">
        <authorList>
            <person name="Chen Y."/>
            <person name="Shah S."/>
            <person name="Dougan E. K."/>
            <person name="Thang M."/>
            <person name="Chan C."/>
        </authorList>
    </citation>
    <scope>NUCLEOTIDE SEQUENCE [LARGE SCALE GENOMIC DNA]</scope>
</reference>
<protein>
    <submittedName>
        <fullName evidence="1">Uncharacterized protein</fullName>
    </submittedName>
</protein>
<comment type="caution">
    <text evidence="1">The sequence shown here is derived from an EMBL/GenBank/DDBJ whole genome shotgun (WGS) entry which is preliminary data.</text>
</comment>
<proteinExistence type="predicted"/>